<dbReference type="InterPro" id="IPR014016">
    <property type="entry name" value="UvrD-like_ATP-bd"/>
</dbReference>
<name>A0A0G0JFY2_9BACT</name>
<keyword evidence="4 6" id="KW-0067">ATP-binding</keyword>
<dbReference type="InterPro" id="IPR027417">
    <property type="entry name" value="P-loop_NTPase"/>
</dbReference>
<dbReference type="AlphaFoldDB" id="A0A0G0JFY2"/>
<gene>
    <name evidence="8" type="ORF">US52_C0019G0011</name>
</gene>
<evidence type="ECO:0000256" key="3">
    <source>
        <dbReference type="ARBA" id="ARBA00022806"/>
    </source>
</evidence>
<evidence type="ECO:0000313" key="8">
    <source>
        <dbReference type="EMBL" id="KKQ35659.1"/>
    </source>
</evidence>
<dbReference type="Pfam" id="PF00580">
    <property type="entry name" value="UvrD-helicase"/>
    <property type="match status" value="1"/>
</dbReference>
<dbReference type="Proteomes" id="UP000034852">
    <property type="component" value="Unassembled WGS sequence"/>
</dbReference>
<dbReference type="PROSITE" id="PS51198">
    <property type="entry name" value="UVRD_HELICASE_ATP_BIND"/>
    <property type="match status" value="1"/>
</dbReference>
<dbReference type="GO" id="GO:0043138">
    <property type="term" value="F:3'-5' DNA helicase activity"/>
    <property type="evidence" value="ECO:0007669"/>
    <property type="project" value="TreeGrafter"/>
</dbReference>
<accession>A0A0G0JFY2</accession>
<dbReference type="SUPFAM" id="SSF52540">
    <property type="entry name" value="P-loop containing nucleoside triphosphate hydrolases"/>
    <property type="match status" value="1"/>
</dbReference>
<feature type="binding site" evidence="6">
    <location>
        <begin position="34"/>
        <end position="41"/>
    </location>
    <ligand>
        <name>ATP</name>
        <dbReference type="ChEBI" id="CHEBI:30616"/>
    </ligand>
</feature>
<keyword evidence="2 6" id="KW-0378">Hydrolase</keyword>
<dbReference type="Gene3D" id="3.40.50.300">
    <property type="entry name" value="P-loop containing nucleotide triphosphate hydrolases"/>
    <property type="match status" value="1"/>
</dbReference>
<evidence type="ECO:0000256" key="4">
    <source>
        <dbReference type="ARBA" id="ARBA00022840"/>
    </source>
</evidence>
<dbReference type="InterPro" id="IPR013986">
    <property type="entry name" value="DExx_box_DNA_helicase_dom_sf"/>
</dbReference>
<evidence type="ECO:0000313" key="9">
    <source>
        <dbReference type="Proteomes" id="UP000034852"/>
    </source>
</evidence>
<dbReference type="EMBL" id="LBTH01000019">
    <property type="protein sequence ID" value="KKQ35659.1"/>
    <property type="molecule type" value="Genomic_DNA"/>
</dbReference>
<evidence type="ECO:0000256" key="2">
    <source>
        <dbReference type="ARBA" id="ARBA00022801"/>
    </source>
</evidence>
<keyword evidence="5" id="KW-0238">DNA-binding</keyword>
<dbReference type="InterPro" id="IPR000212">
    <property type="entry name" value="DNA_helicase_UvrD/REP"/>
</dbReference>
<keyword evidence="1 6" id="KW-0547">Nucleotide-binding</keyword>
<evidence type="ECO:0000259" key="7">
    <source>
        <dbReference type="PROSITE" id="PS51198"/>
    </source>
</evidence>
<dbReference type="GO" id="GO:0016787">
    <property type="term" value="F:hydrolase activity"/>
    <property type="evidence" value="ECO:0007669"/>
    <property type="project" value="UniProtKB-UniRule"/>
</dbReference>
<evidence type="ECO:0000256" key="6">
    <source>
        <dbReference type="PROSITE-ProRule" id="PRU00560"/>
    </source>
</evidence>
<organism evidence="8 9">
    <name type="scientific">candidate division WS6 bacterium GW2011_GWA2_37_6</name>
    <dbReference type="NCBI Taxonomy" id="1619087"/>
    <lineage>
        <taxon>Bacteria</taxon>
        <taxon>Candidatus Dojkabacteria</taxon>
    </lineage>
</organism>
<reference evidence="8 9" key="1">
    <citation type="journal article" date="2015" name="Nature">
        <title>rRNA introns, odd ribosomes, and small enigmatic genomes across a large radiation of phyla.</title>
        <authorList>
            <person name="Brown C.T."/>
            <person name="Hug L.A."/>
            <person name="Thomas B.C."/>
            <person name="Sharon I."/>
            <person name="Castelle C.J."/>
            <person name="Singh A."/>
            <person name="Wilkins M.J."/>
            <person name="Williams K.H."/>
            <person name="Banfield J.F."/>
        </authorList>
    </citation>
    <scope>NUCLEOTIDE SEQUENCE [LARGE SCALE GENOMIC DNA]</scope>
</reference>
<feature type="non-terminal residue" evidence="8">
    <location>
        <position position="274"/>
    </location>
</feature>
<dbReference type="GO" id="GO:0003677">
    <property type="term" value="F:DNA binding"/>
    <property type="evidence" value="ECO:0007669"/>
    <property type="project" value="UniProtKB-KW"/>
</dbReference>
<feature type="domain" description="UvrD-like helicase ATP-binding" evidence="7">
    <location>
        <begin position="13"/>
        <end position="274"/>
    </location>
</feature>
<dbReference type="PANTHER" id="PTHR11070">
    <property type="entry name" value="UVRD / RECB / PCRA DNA HELICASE FAMILY MEMBER"/>
    <property type="match status" value="1"/>
</dbReference>
<dbReference type="Gene3D" id="1.10.10.160">
    <property type="match status" value="1"/>
</dbReference>
<proteinExistence type="predicted"/>
<dbReference type="PANTHER" id="PTHR11070:SF2">
    <property type="entry name" value="ATP-DEPENDENT DNA HELICASE SRS2"/>
    <property type="match status" value="1"/>
</dbReference>
<keyword evidence="3 6" id="KW-0347">Helicase</keyword>
<dbReference type="GO" id="GO:0000725">
    <property type="term" value="P:recombinational repair"/>
    <property type="evidence" value="ECO:0007669"/>
    <property type="project" value="TreeGrafter"/>
</dbReference>
<dbReference type="GO" id="GO:0005524">
    <property type="term" value="F:ATP binding"/>
    <property type="evidence" value="ECO:0007669"/>
    <property type="project" value="UniProtKB-UniRule"/>
</dbReference>
<evidence type="ECO:0000256" key="1">
    <source>
        <dbReference type="ARBA" id="ARBA00022741"/>
    </source>
</evidence>
<comment type="caution">
    <text evidence="8">The sequence shown here is derived from an EMBL/GenBank/DDBJ whole genome shotgun (WGS) entry which is preliminary data.</text>
</comment>
<protein>
    <submittedName>
        <fullName evidence="8">ATP-dependent DNA helicase PcrA</fullName>
    </submittedName>
</protein>
<evidence type="ECO:0000256" key="5">
    <source>
        <dbReference type="ARBA" id="ARBA00023125"/>
    </source>
</evidence>
<dbReference type="CDD" id="cd17932">
    <property type="entry name" value="DEXQc_UvrD"/>
    <property type="match status" value="1"/>
</dbReference>
<sequence>MLIISSLNSVMLNLINKEQQTTVRIIDQPLIINAGPGTGKTKTLVAKILYLINGKHYKPSSILALTFTKKAAEEIHARIRDGAKSQDLKGIFTGTFHAFGLKVLEEFDNGQNKEIKIVENAEQKKIIKKIASEKDVKETALLISNYKNSNYTNQTDKQSEIKQLVDMYNQELKKQGLIDYDDLLLNTLTLIRQSKNVKEALQNRFKYILIDEFQDTNKIQYEILRELVTKDGKAGIAGTAEIGICVIGDPLQSIYGFRGARGGVFDDFKKELDE</sequence>